<keyword evidence="7" id="KW-1185">Reference proteome</keyword>
<dbReference type="PIRSF" id="PIRSF000103">
    <property type="entry name" value="HIBADH"/>
    <property type="match status" value="1"/>
</dbReference>
<dbReference type="EMBL" id="JANQAO010000001">
    <property type="protein sequence ID" value="MDM5146958.1"/>
    <property type="molecule type" value="Genomic_DNA"/>
</dbReference>
<feature type="domain" description="6-phosphogluconate dehydrogenase NADP-binding" evidence="4">
    <location>
        <begin position="2"/>
        <end position="162"/>
    </location>
</feature>
<reference evidence="6" key="1">
    <citation type="submission" date="2022-08" db="EMBL/GenBank/DDBJ databases">
        <authorList>
            <person name="Dzunkova M."/>
            <person name="La Clair J."/>
            <person name="Tyml T."/>
            <person name="Doud D."/>
            <person name="Schulz F."/>
            <person name="Piquer S."/>
            <person name="Porcel Sanchis D."/>
            <person name="Osborn A."/>
            <person name="Robinson D."/>
            <person name="Louie K.B."/>
            <person name="Bowen B.P."/>
            <person name="Bowers R."/>
            <person name="Lee J."/>
            <person name="Arnau Llombart V."/>
            <person name="Diaz Villanueva W."/>
            <person name="Gosliner T."/>
            <person name="Northen T."/>
            <person name="Cheng J.-F."/>
            <person name="Burkart M.D."/>
            <person name="Woyke T."/>
        </authorList>
    </citation>
    <scope>NUCLEOTIDE SEQUENCE</scope>
    <source>
        <strain evidence="6">Df01</strain>
    </source>
</reference>
<comment type="caution">
    <text evidence="6">The sequence shown here is derived from an EMBL/GenBank/DDBJ whole genome shotgun (WGS) entry which is preliminary data.</text>
</comment>
<dbReference type="Pfam" id="PF14833">
    <property type="entry name" value="NAD_binding_11"/>
    <property type="match status" value="1"/>
</dbReference>
<dbReference type="InterPro" id="IPR029154">
    <property type="entry name" value="HIBADH-like_NADP-bd"/>
</dbReference>
<name>A0ABT7QKC9_9GAMM</name>
<reference evidence="6" key="2">
    <citation type="journal article" date="2023" name="Microbiome">
        <title>Synthase-selected sorting approach identifies a beta-lactone synthase in a nudibranch symbiotic bacterium.</title>
        <authorList>
            <person name="Dzunkova M."/>
            <person name="La Clair J.J."/>
            <person name="Tyml T."/>
            <person name="Doud D."/>
            <person name="Schulz F."/>
            <person name="Piquer-Esteban S."/>
            <person name="Porcel Sanchis D."/>
            <person name="Osborn A."/>
            <person name="Robinson D."/>
            <person name="Louie K.B."/>
            <person name="Bowen B.P."/>
            <person name="Bowers R.M."/>
            <person name="Lee J."/>
            <person name="Arnau V."/>
            <person name="Diaz-Villanueva W."/>
            <person name="Stepanauskas R."/>
            <person name="Gosliner T."/>
            <person name="Date S.V."/>
            <person name="Northen T.R."/>
            <person name="Cheng J.F."/>
            <person name="Burkart M.D."/>
            <person name="Woyke T."/>
        </authorList>
    </citation>
    <scope>NUCLEOTIDE SEQUENCE</scope>
    <source>
        <strain evidence="6">Df01</strain>
    </source>
</reference>
<keyword evidence="1" id="KW-0560">Oxidoreductase</keyword>
<dbReference type="Gene3D" id="1.10.1040.10">
    <property type="entry name" value="N-(1-d-carboxylethyl)-l-norvaline Dehydrogenase, domain 2"/>
    <property type="match status" value="1"/>
</dbReference>
<proteinExistence type="predicted"/>
<evidence type="ECO:0000256" key="3">
    <source>
        <dbReference type="SAM" id="MobiDB-lite"/>
    </source>
</evidence>
<feature type="domain" description="3-hydroxyisobutyrate dehydrogenase-like NAD-binding" evidence="5">
    <location>
        <begin position="165"/>
        <end position="283"/>
    </location>
</feature>
<dbReference type="InterPro" id="IPR015815">
    <property type="entry name" value="HIBADH-related"/>
</dbReference>
<evidence type="ECO:0000256" key="2">
    <source>
        <dbReference type="ARBA" id="ARBA00023027"/>
    </source>
</evidence>
<dbReference type="Pfam" id="PF03446">
    <property type="entry name" value="NAD_binding_2"/>
    <property type="match status" value="1"/>
</dbReference>
<dbReference type="InterPro" id="IPR008927">
    <property type="entry name" value="6-PGluconate_DH-like_C_sf"/>
</dbReference>
<evidence type="ECO:0000256" key="1">
    <source>
        <dbReference type="ARBA" id="ARBA00023002"/>
    </source>
</evidence>
<dbReference type="PANTHER" id="PTHR22981:SF84">
    <property type="entry name" value="3-HYDROXYISOBUTYRATE DEHYDROGENASE"/>
    <property type="match status" value="1"/>
</dbReference>
<feature type="region of interest" description="Disordered" evidence="3">
    <location>
        <begin position="298"/>
        <end position="319"/>
    </location>
</feature>
<keyword evidence="2" id="KW-0520">NAD</keyword>
<dbReference type="InterPro" id="IPR013328">
    <property type="entry name" value="6PGD_dom2"/>
</dbReference>
<dbReference type="InterPro" id="IPR006115">
    <property type="entry name" value="6PGDH_NADP-bd"/>
</dbReference>
<evidence type="ECO:0000259" key="4">
    <source>
        <dbReference type="Pfam" id="PF03446"/>
    </source>
</evidence>
<dbReference type="InterPro" id="IPR036291">
    <property type="entry name" value="NAD(P)-bd_dom_sf"/>
</dbReference>
<dbReference type="PANTHER" id="PTHR22981">
    <property type="entry name" value="3-HYDROXYISOBUTYRATE DEHYDROGENASE-RELATED"/>
    <property type="match status" value="1"/>
</dbReference>
<evidence type="ECO:0000313" key="6">
    <source>
        <dbReference type="EMBL" id="MDM5146958.1"/>
    </source>
</evidence>
<gene>
    <name evidence="6" type="ORF">NQX30_00960</name>
</gene>
<dbReference type="Gene3D" id="3.40.50.720">
    <property type="entry name" value="NAD(P)-binding Rossmann-like Domain"/>
    <property type="match status" value="1"/>
</dbReference>
<dbReference type="Proteomes" id="UP001168167">
    <property type="component" value="Unassembled WGS sequence"/>
</dbReference>
<accession>A0ABT7QKC9</accession>
<evidence type="ECO:0000313" key="7">
    <source>
        <dbReference type="Proteomes" id="UP001168167"/>
    </source>
</evidence>
<protein>
    <submittedName>
        <fullName evidence="6">NAD(P)-dependent oxidoreductase</fullName>
    </submittedName>
</protein>
<dbReference type="SUPFAM" id="SSF51735">
    <property type="entry name" value="NAD(P)-binding Rossmann-fold domains"/>
    <property type="match status" value="1"/>
</dbReference>
<sequence length="319" mass="33753">MKIGFIGLGNAGGKLAGSLLRKEFDLTVHDLQPAAAKPLLDNGAKWAQTPRQAAVDADMIITCLPSPAASAAVMENADDGVLSGLKANVVWGEMSTTDESEVRRLGVKVLAAGGQALDCPVSGGCHRAATGNISIFVGGERHTFERVLPVLKAMGRDILHTGGLGSASVLKVLTNYLASANLVSLCEALVVAKLADMDLNVAYEAIRISSGNSFVHETESQVILNGSRNIDFTMDLVLKDVSLFQTLADRIGAPLELSPLLVSIFKDGAARYGKREWSSNIIRRLEDACNTSVRAPGFPAQMIDNEPETTGAEVIPNRS</sequence>
<dbReference type="SUPFAM" id="SSF48179">
    <property type="entry name" value="6-phosphogluconate dehydrogenase C-terminal domain-like"/>
    <property type="match status" value="1"/>
</dbReference>
<organism evidence="6 7">
    <name type="scientific">Candidatus Doriopsillibacter californiensis</name>
    <dbReference type="NCBI Taxonomy" id="2970740"/>
    <lineage>
        <taxon>Bacteria</taxon>
        <taxon>Pseudomonadati</taxon>
        <taxon>Pseudomonadota</taxon>
        <taxon>Gammaproteobacteria</taxon>
        <taxon>Candidatus Tethybacterales</taxon>
        <taxon>Candidatus Persebacteraceae</taxon>
        <taxon>Candidatus Doriopsillibacter</taxon>
    </lineage>
</organism>
<evidence type="ECO:0000259" key="5">
    <source>
        <dbReference type="Pfam" id="PF14833"/>
    </source>
</evidence>